<feature type="transmembrane region" description="Helical" evidence="2">
    <location>
        <begin position="591"/>
        <end position="611"/>
    </location>
</feature>
<feature type="transmembrane region" description="Helical" evidence="2">
    <location>
        <begin position="545"/>
        <end position="564"/>
    </location>
</feature>
<keyword evidence="2" id="KW-0472">Membrane</keyword>
<proteinExistence type="predicted"/>
<name>A0ABT2FWR7_9CORY</name>
<evidence type="ECO:0000313" key="4">
    <source>
        <dbReference type="Proteomes" id="UP001205965"/>
    </source>
</evidence>
<keyword evidence="4" id="KW-1185">Reference proteome</keyword>
<comment type="caution">
    <text evidence="3">The sequence shown here is derived from an EMBL/GenBank/DDBJ whole genome shotgun (WGS) entry which is preliminary data.</text>
</comment>
<dbReference type="RefSeq" id="WP_259427749.1">
    <property type="nucleotide sequence ID" value="NZ_JANWTC010000005.1"/>
</dbReference>
<sequence>MESALSSDSTLTVFLGRGGLSHGIRQTLEDFTATGLVRDLAWVDADSFRSSSSEVTYLRLSEEGNAEITREPFNALVARSRITRLHLGVINVVGFGGGEIRSAELMALTGAIDSILTGRSIQRTNLIISAVGAPLETDLPVLKGFTNLFLAPEDSPGPESATVPFHFDHLDNRFTLHCVAGIASLFGLWEGSTHAPVARLDPASGVTFRLVRAYYRRIDGQDVQARLKARIFDTGLNPLPRLNRPGQEVSAQYTENPRAFAETAAEDLLNDFNQRIEGKTTHAVAQQTRRTTSGRALGEFLRIWGKRMVTTPARFLRDLRGEARTFVDDTVQAGLYGEDSRMRVGGGGGAEPHPADGSGTRQARRENLQVEATRELGPLWSSYANTALTMLDASPRLITENAGQSSYPRVMQEHPERPVWVARSAVDVIPGPDANFGHDLPVEVKSTIGGGDIAPYDIAGIAAYERSLASQRHGRQREVGRVIGDFKQWQEENSGSFACHVGRGLVERRGQLRQRKEQLTGQITDLEGRQAKAAGTGALAGVLRWLGWVFLGSVVIFALLWGFGHLRPTLFDAPRAGWVDTLNAAPTDIKVWMFSIWVGLWLLFWILQVAVETRDEIRFLNRRRDIVNKLDAARANLEVTRKALVRIDVGYGQFLSTSRMIGALINEPFGHIRHPRVESTIPVNTMPESVVFAEADPASGEVERLANTFRREIYREGWLGDYVMGGLAEAARNFEERTNGKFAVNDVFSTSGEGTGGQLARLAGAVTATGFRTRDRSEDVWRRITTDLRQDTERNDTGILSPQQVYRDGRRETAPSRLPLDEAVALGSFNGEIATERGRVDGILDLDPRYCTHDRNINTFDAIGVSEVLVQIGQPAHQGDVAFRRPDRQPLDPGLVGAMPDSEDFQVREPRGMTMPQPKHHLPGTGEF</sequence>
<evidence type="ECO:0000256" key="1">
    <source>
        <dbReference type="SAM" id="MobiDB-lite"/>
    </source>
</evidence>
<gene>
    <name evidence="3" type="ORF">NYP18_08425</name>
</gene>
<organism evidence="3 4">
    <name type="scientific">Corynebacterium lemuris</name>
    <dbReference type="NCBI Taxonomy" id="1859292"/>
    <lineage>
        <taxon>Bacteria</taxon>
        <taxon>Bacillati</taxon>
        <taxon>Actinomycetota</taxon>
        <taxon>Actinomycetes</taxon>
        <taxon>Mycobacteriales</taxon>
        <taxon>Corynebacteriaceae</taxon>
        <taxon>Corynebacterium</taxon>
    </lineage>
</organism>
<reference evidence="3 4" key="1">
    <citation type="submission" date="2022-08" db="EMBL/GenBank/DDBJ databases">
        <title>YIM 101645 draft genome.</title>
        <authorList>
            <person name="Chen X."/>
        </authorList>
    </citation>
    <scope>NUCLEOTIDE SEQUENCE [LARGE SCALE GENOMIC DNA]</scope>
    <source>
        <strain evidence="3 4">YIM 101645</strain>
    </source>
</reference>
<keyword evidence="2" id="KW-1133">Transmembrane helix</keyword>
<dbReference type="Proteomes" id="UP001205965">
    <property type="component" value="Unassembled WGS sequence"/>
</dbReference>
<keyword evidence="2" id="KW-0812">Transmembrane</keyword>
<accession>A0ABT2FWR7</accession>
<evidence type="ECO:0000313" key="3">
    <source>
        <dbReference type="EMBL" id="MCS5479682.1"/>
    </source>
</evidence>
<protein>
    <submittedName>
        <fullName evidence="3">Uncharacterized protein</fullName>
    </submittedName>
</protein>
<feature type="region of interest" description="Disordered" evidence="1">
    <location>
        <begin position="909"/>
        <end position="928"/>
    </location>
</feature>
<dbReference type="EMBL" id="JANWTC010000005">
    <property type="protein sequence ID" value="MCS5479682.1"/>
    <property type="molecule type" value="Genomic_DNA"/>
</dbReference>
<feature type="region of interest" description="Disordered" evidence="1">
    <location>
        <begin position="343"/>
        <end position="363"/>
    </location>
</feature>
<evidence type="ECO:0000256" key="2">
    <source>
        <dbReference type="SAM" id="Phobius"/>
    </source>
</evidence>